<protein>
    <submittedName>
        <fullName evidence="2">Pimeloyl-ACP methyl ester carboxylesterase</fullName>
    </submittedName>
</protein>
<name>A0A7Y9LTM2_9MICC</name>
<comment type="caution">
    <text evidence="2">The sequence shown here is derived from an EMBL/GenBank/DDBJ whole genome shotgun (WGS) entry which is preliminary data.</text>
</comment>
<dbReference type="InterPro" id="IPR029058">
    <property type="entry name" value="AB_hydrolase_fold"/>
</dbReference>
<dbReference type="InterPro" id="IPR000073">
    <property type="entry name" value="AB_hydrolase_1"/>
</dbReference>
<accession>A0A7Y9LTM2</accession>
<evidence type="ECO:0000259" key="1">
    <source>
        <dbReference type="Pfam" id="PF12697"/>
    </source>
</evidence>
<evidence type="ECO:0000313" key="3">
    <source>
        <dbReference type="EMBL" id="NYE95397.1"/>
    </source>
</evidence>
<dbReference type="RefSeq" id="WP_179389025.1">
    <property type="nucleotide sequence ID" value="NZ_JACBYQ010000001.1"/>
</dbReference>
<dbReference type="AlphaFoldDB" id="A0A7Y9LTM2"/>
<dbReference type="EMBL" id="JACBYQ010000001">
    <property type="protein sequence ID" value="NYE95381.1"/>
    <property type="molecule type" value="Genomic_DNA"/>
</dbReference>
<dbReference type="GO" id="GO:0003824">
    <property type="term" value="F:catalytic activity"/>
    <property type="evidence" value="ECO:0007669"/>
    <property type="project" value="InterPro"/>
</dbReference>
<keyword evidence="4" id="KW-1185">Reference proteome</keyword>
<dbReference type="Gene3D" id="3.40.50.1820">
    <property type="entry name" value="alpha/beta hydrolase"/>
    <property type="match status" value="1"/>
</dbReference>
<dbReference type="PRINTS" id="PR00111">
    <property type="entry name" value="ABHYDROLASE"/>
</dbReference>
<dbReference type="PANTHER" id="PTHR46438">
    <property type="entry name" value="ALPHA/BETA-HYDROLASES SUPERFAMILY PROTEIN"/>
    <property type="match status" value="1"/>
</dbReference>
<dbReference type="PRINTS" id="PR00412">
    <property type="entry name" value="EPOXHYDRLASE"/>
</dbReference>
<dbReference type="Pfam" id="PF12697">
    <property type="entry name" value="Abhydrolase_6"/>
    <property type="match status" value="1"/>
</dbReference>
<sequence length="278" mass="29728">MNISYLSRPEGRIAYTVQGSGPLLVAIPGMGDLASGLSRLAAELASAGYRVAVMDLRGHGNSDTSFRLHGDQATGEDLLALIEQLGGAAVVLGNSMGGSAAVWAAVERPSAIAGLVLYSPFLRNPASGAFAQTMIKLVYRLLFLPPWGAGLWSSLYRGFNKGRRAPSLPEHVAAIKASLREPGRLRSLRELAVQLDHQVVEDRLADLKTPGRVFIGQSDPDFSDPAAESAWMKGLGLRAELVPESGHYPHLQRPELVLPATVEFLTELRQTGLWGANA</sequence>
<reference evidence="2 4" key="1">
    <citation type="submission" date="2020-07" db="EMBL/GenBank/DDBJ databases">
        <title>Sequencing the genomes of 1000 actinobacteria strains.</title>
        <authorList>
            <person name="Klenk H.-P."/>
        </authorList>
    </citation>
    <scope>NUCLEOTIDE SEQUENCE [LARGE SCALE GENOMIC DNA]</scope>
    <source>
        <strain evidence="2 4">DSM 102047</strain>
    </source>
</reference>
<dbReference type="InterPro" id="IPR000639">
    <property type="entry name" value="Epox_hydrolase-like"/>
</dbReference>
<evidence type="ECO:0000313" key="4">
    <source>
        <dbReference type="Proteomes" id="UP000521748"/>
    </source>
</evidence>
<evidence type="ECO:0000313" key="2">
    <source>
        <dbReference type="EMBL" id="NYE95381.1"/>
    </source>
</evidence>
<dbReference type="SUPFAM" id="SSF53474">
    <property type="entry name" value="alpha/beta-Hydrolases"/>
    <property type="match status" value="1"/>
</dbReference>
<dbReference type="EMBL" id="JACBYQ010000002">
    <property type="protein sequence ID" value="NYE95397.1"/>
    <property type="molecule type" value="Genomic_DNA"/>
</dbReference>
<feature type="domain" description="AB hydrolase-1" evidence="1">
    <location>
        <begin position="24"/>
        <end position="258"/>
    </location>
</feature>
<organism evidence="2 4">
    <name type="scientific">Psychromicrobium silvestre</name>
    <dbReference type="NCBI Taxonomy" id="1645614"/>
    <lineage>
        <taxon>Bacteria</taxon>
        <taxon>Bacillati</taxon>
        <taxon>Actinomycetota</taxon>
        <taxon>Actinomycetes</taxon>
        <taxon>Micrococcales</taxon>
        <taxon>Micrococcaceae</taxon>
        <taxon>Psychromicrobium</taxon>
    </lineage>
</organism>
<proteinExistence type="predicted"/>
<gene>
    <name evidence="2" type="ORF">FHU41_001602</name>
    <name evidence="3" type="ORF">FHU41_001647</name>
</gene>
<dbReference type="Proteomes" id="UP000521748">
    <property type="component" value="Unassembled WGS sequence"/>
</dbReference>